<proteinExistence type="predicted"/>
<gene>
    <name evidence="1" type="ORF">DS2_11023</name>
</gene>
<name>W7QLJ7_9ALTE</name>
<dbReference type="Proteomes" id="UP000019276">
    <property type="component" value="Unassembled WGS sequence"/>
</dbReference>
<organism evidence="1 2">
    <name type="scientific">Catenovulum agarivorans DS-2</name>
    <dbReference type="NCBI Taxonomy" id="1328313"/>
    <lineage>
        <taxon>Bacteria</taxon>
        <taxon>Pseudomonadati</taxon>
        <taxon>Pseudomonadota</taxon>
        <taxon>Gammaproteobacteria</taxon>
        <taxon>Alteromonadales</taxon>
        <taxon>Alteromonadaceae</taxon>
        <taxon>Catenovulum</taxon>
    </lineage>
</organism>
<accession>W7QLJ7</accession>
<evidence type="ECO:0000313" key="1">
    <source>
        <dbReference type="EMBL" id="EWH09812.1"/>
    </source>
</evidence>
<sequence length="374" mass="42768">MKILTGLILIVTIAGYVLFSSDSIDAAKPQKAEVQQKQPVKIEPNNLNDEPQPTVNPTFKVESKIAQLEQKIRDRHAEITNITGPDSGKNTMRYEDNWCNAREDLTEQDQIYAAKKMEEWKLIQGERIHSSNSNNAEYLKPYIEEDIKTLIQLAKKDDVYALASIIRHPEATSKLSSKAAKRLLILGHSGSALGTLIARELVSAKHSKGTDNNKYLVSLKRALIYTEFGLMRNNVSNLVMLLSSVQQNQKDRNDGVNLADLQQIDFNEIHESAKALYQRINEYRANMGLDSFEEIDDNKEAEVDNSYKLFAYNNIVYKGIMDSPLFPTTWKSLYLKSTHCYKRYTEMHKFKLHELPAIKKEIAELKEPLVQFKQ</sequence>
<dbReference type="EMBL" id="ARZY01000019">
    <property type="protein sequence ID" value="EWH09812.1"/>
    <property type="molecule type" value="Genomic_DNA"/>
</dbReference>
<keyword evidence="2" id="KW-1185">Reference proteome</keyword>
<reference evidence="1 2" key="1">
    <citation type="journal article" date="2014" name="Genome Announc.">
        <title>Draft Genome Sequence of the Agar-Degrading Bacterium Catenovulum sp. Strain DS-2, Isolated from Intestines of Haliotis diversicolor.</title>
        <authorList>
            <person name="Shan D."/>
            <person name="Li X."/>
            <person name="Gu Z."/>
            <person name="Wei G."/>
            <person name="Gao Z."/>
            <person name="Shao Z."/>
        </authorList>
    </citation>
    <scope>NUCLEOTIDE SEQUENCE [LARGE SCALE GENOMIC DNA]</scope>
    <source>
        <strain evidence="1 2">DS-2</strain>
    </source>
</reference>
<dbReference type="AlphaFoldDB" id="W7QLJ7"/>
<dbReference type="OrthoDB" id="6386669at2"/>
<comment type="caution">
    <text evidence="1">The sequence shown here is derived from an EMBL/GenBank/DDBJ whole genome shotgun (WGS) entry which is preliminary data.</text>
</comment>
<dbReference type="RefSeq" id="WP_035014824.1">
    <property type="nucleotide sequence ID" value="NZ_ARZY01000019.1"/>
</dbReference>
<dbReference type="eggNOG" id="ENOG5033KTF">
    <property type="taxonomic scope" value="Bacteria"/>
</dbReference>
<protein>
    <submittedName>
        <fullName evidence="1">Uncharacterized protein</fullName>
    </submittedName>
</protein>
<evidence type="ECO:0000313" key="2">
    <source>
        <dbReference type="Proteomes" id="UP000019276"/>
    </source>
</evidence>